<dbReference type="RefSeq" id="WP_264138667.1">
    <property type="nucleotide sequence ID" value="NZ_JAOYOD010000001.1"/>
</dbReference>
<keyword evidence="3" id="KW-1185">Reference proteome</keyword>
<proteinExistence type="predicted"/>
<gene>
    <name evidence="2" type="ORF">N7U62_14295</name>
</gene>
<feature type="domain" description="Outer membrane protein beta-barrel" evidence="1">
    <location>
        <begin position="35"/>
        <end position="205"/>
    </location>
</feature>
<name>A0ABT3CWF3_9BACT</name>
<dbReference type="Pfam" id="PF13568">
    <property type="entry name" value="OMP_b-brl_2"/>
    <property type="match status" value="1"/>
</dbReference>
<organism evidence="2 3">
    <name type="scientific">Reichenbachiella ulvae</name>
    <dbReference type="NCBI Taxonomy" id="2980104"/>
    <lineage>
        <taxon>Bacteria</taxon>
        <taxon>Pseudomonadati</taxon>
        <taxon>Bacteroidota</taxon>
        <taxon>Cytophagia</taxon>
        <taxon>Cytophagales</taxon>
        <taxon>Reichenbachiellaceae</taxon>
        <taxon>Reichenbachiella</taxon>
    </lineage>
</organism>
<dbReference type="Proteomes" id="UP001300692">
    <property type="component" value="Unassembled WGS sequence"/>
</dbReference>
<evidence type="ECO:0000259" key="1">
    <source>
        <dbReference type="Pfam" id="PF13568"/>
    </source>
</evidence>
<dbReference type="InterPro" id="IPR025665">
    <property type="entry name" value="Beta-barrel_OMP_2"/>
</dbReference>
<reference evidence="2 3" key="1">
    <citation type="submission" date="2022-10" db="EMBL/GenBank/DDBJ databases">
        <title>Comparative genomics and taxonomic characterization of three novel marine species of genus Reichenbachiella exhibiting antioxidant and polysaccharide degradation activities.</title>
        <authorList>
            <person name="Muhammad N."/>
            <person name="Lee Y.-J."/>
            <person name="Ko J."/>
            <person name="Kim S.-G."/>
        </authorList>
    </citation>
    <scope>NUCLEOTIDE SEQUENCE [LARGE SCALE GENOMIC DNA]</scope>
    <source>
        <strain evidence="2 3">ABR2-5</strain>
    </source>
</reference>
<comment type="caution">
    <text evidence="2">The sequence shown here is derived from an EMBL/GenBank/DDBJ whole genome shotgun (WGS) entry which is preliminary data.</text>
</comment>
<evidence type="ECO:0000313" key="2">
    <source>
        <dbReference type="EMBL" id="MCV9387849.1"/>
    </source>
</evidence>
<protein>
    <submittedName>
        <fullName evidence="2">PorT family protein</fullName>
    </submittedName>
</protein>
<accession>A0ABT3CWF3</accession>
<evidence type="ECO:0000313" key="3">
    <source>
        <dbReference type="Proteomes" id="UP001300692"/>
    </source>
</evidence>
<dbReference type="EMBL" id="JAOYOD010000001">
    <property type="protein sequence ID" value="MCV9387849.1"/>
    <property type="molecule type" value="Genomic_DNA"/>
</dbReference>
<sequence length="232" mass="26214">MKRFFIFLIFITLMTARADAQVLISILFGDKLNSERMEFGVIGGVQASHLSGVGGNELFWSPILGSYFDIQLKGRWYFSPSFFLISNLGAQSLDVYLTGDPDLDIVLANGDLTRKLKYIQLPLPLRYMLDNKVYFQVGPQLGWLSSAIDEFTFEPTAQYSGEVRHDVLSNYKRVDAGFLFGLGYSFREKNGVDLGLNFYQSFVDIRKNNTGEGQYLNAMYLYVTVPIGAPKE</sequence>